<evidence type="ECO:0000313" key="1">
    <source>
        <dbReference type="EMBL" id="SFK79368.1"/>
    </source>
</evidence>
<name>A0A1I4CDT9_9HYPH</name>
<keyword evidence="2" id="KW-1185">Reference proteome</keyword>
<dbReference type="STRING" id="1612308.SAMN05444581_12134"/>
<organism evidence="1 2">
    <name type="scientific">Methylocapsa palsarum</name>
    <dbReference type="NCBI Taxonomy" id="1612308"/>
    <lineage>
        <taxon>Bacteria</taxon>
        <taxon>Pseudomonadati</taxon>
        <taxon>Pseudomonadota</taxon>
        <taxon>Alphaproteobacteria</taxon>
        <taxon>Hyphomicrobiales</taxon>
        <taxon>Beijerinckiaceae</taxon>
        <taxon>Methylocapsa</taxon>
    </lineage>
</organism>
<dbReference type="OrthoDB" id="8444500at2"/>
<reference evidence="1 2" key="1">
    <citation type="submission" date="2016-10" db="EMBL/GenBank/DDBJ databases">
        <authorList>
            <person name="de Groot N.N."/>
        </authorList>
    </citation>
    <scope>NUCLEOTIDE SEQUENCE [LARGE SCALE GENOMIC DNA]</scope>
    <source>
        <strain evidence="1 2">NE2</strain>
    </source>
</reference>
<evidence type="ECO:0000313" key="2">
    <source>
        <dbReference type="Proteomes" id="UP000198755"/>
    </source>
</evidence>
<proteinExistence type="predicted"/>
<dbReference type="Proteomes" id="UP000198755">
    <property type="component" value="Unassembled WGS sequence"/>
</dbReference>
<gene>
    <name evidence="1" type="ORF">SAMN05444581_12134</name>
</gene>
<accession>A0A1I4CDT9</accession>
<dbReference type="RefSeq" id="WP_091685967.1">
    <property type="nucleotide sequence ID" value="NZ_FOSN01000021.1"/>
</dbReference>
<dbReference type="AlphaFoldDB" id="A0A1I4CDT9"/>
<dbReference type="EMBL" id="FOSN01000021">
    <property type="protein sequence ID" value="SFK79368.1"/>
    <property type="molecule type" value="Genomic_DNA"/>
</dbReference>
<protein>
    <submittedName>
        <fullName evidence="1">Uncharacterized protein</fullName>
    </submittedName>
</protein>
<sequence length="229" mass="22915">MCDPITIAGIALGGAGAAANSIGAGKVADATSQTLAANLAKQQQLDAQAKAINDHSLGLYGDFSGQTDAKAKSLGDYFTQAVAPQGVSGANVAPAGSTNTQQAEAAARGVAQKYSNQQATAGAKVRAFGDVLGNDAIAQGRDGSQLGQIANFKSGDTGVLGLKLNEDTHSGDGWDVAGSLATGLGGLGLKAGLGEGWRKFRNSSPLTSLFGYDLKDAPQPAGSHNLPFV</sequence>